<dbReference type="InterPro" id="IPR005025">
    <property type="entry name" value="FMN_Rdtase-like_dom"/>
</dbReference>
<organism evidence="2 3">
    <name type="scientific">Micromonospora sonchi</name>
    <dbReference type="NCBI Taxonomy" id="1763543"/>
    <lineage>
        <taxon>Bacteria</taxon>
        <taxon>Bacillati</taxon>
        <taxon>Actinomycetota</taxon>
        <taxon>Actinomycetes</taxon>
        <taxon>Micromonosporales</taxon>
        <taxon>Micromonosporaceae</taxon>
        <taxon>Micromonospora</taxon>
    </lineage>
</organism>
<dbReference type="Gene3D" id="3.40.50.360">
    <property type="match status" value="1"/>
</dbReference>
<feature type="domain" description="NADPH-dependent FMN reductase-like" evidence="1">
    <location>
        <begin position="5"/>
        <end position="146"/>
    </location>
</feature>
<evidence type="ECO:0000313" key="2">
    <source>
        <dbReference type="EMBL" id="GGM43710.1"/>
    </source>
</evidence>
<evidence type="ECO:0000259" key="1">
    <source>
        <dbReference type="Pfam" id="PF03358"/>
    </source>
</evidence>
<dbReference type="PANTHER" id="PTHR30543:SF21">
    <property type="entry name" value="NAD(P)H-DEPENDENT FMN REDUCTASE LOT6"/>
    <property type="match status" value="1"/>
</dbReference>
<name>A0A917WY03_9ACTN</name>
<dbReference type="Proteomes" id="UP000608890">
    <property type="component" value="Unassembled WGS sequence"/>
</dbReference>
<sequence>MDTYKVGYFVGSLSSKSVNRELAKALLRLAPKDLEFTEIPIGNLPLYSPDHDASYPPEAVALKDAIRQVDAVLFVTPEYNRSIPGALKNAIDWASRPWGQNSFDHIPAGVIGASIGQIGTAVAQQSLRAVLSFCNARQMTAPEAYMQYTPEIFPGNGEVADESTKAFLTNYMAEFRDHVVRVLTVLPRQAASQVT</sequence>
<dbReference type="GO" id="GO:0016491">
    <property type="term" value="F:oxidoreductase activity"/>
    <property type="evidence" value="ECO:0007669"/>
    <property type="project" value="InterPro"/>
</dbReference>
<dbReference type="AlphaFoldDB" id="A0A917WY03"/>
<reference evidence="2" key="2">
    <citation type="submission" date="2020-09" db="EMBL/GenBank/DDBJ databases">
        <authorList>
            <person name="Sun Q."/>
            <person name="Zhou Y."/>
        </authorList>
    </citation>
    <scope>NUCLEOTIDE SEQUENCE</scope>
    <source>
        <strain evidence="2">CGMCC 4.7312</strain>
    </source>
</reference>
<dbReference type="PANTHER" id="PTHR30543">
    <property type="entry name" value="CHROMATE REDUCTASE"/>
    <property type="match status" value="1"/>
</dbReference>
<dbReference type="Pfam" id="PF03358">
    <property type="entry name" value="FMN_red"/>
    <property type="match status" value="1"/>
</dbReference>
<dbReference type="GO" id="GO:0010181">
    <property type="term" value="F:FMN binding"/>
    <property type="evidence" value="ECO:0007669"/>
    <property type="project" value="TreeGrafter"/>
</dbReference>
<dbReference type="InterPro" id="IPR029039">
    <property type="entry name" value="Flavoprotein-like_sf"/>
</dbReference>
<accession>A0A917WY03</accession>
<dbReference type="RefSeq" id="WP_189044709.1">
    <property type="nucleotide sequence ID" value="NZ_BMNB01000012.1"/>
</dbReference>
<comment type="caution">
    <text evidence="2">The sequence shown here is derived from an EMBL/GenBank/DDBJ whole genome shotgun (WGS) entry which is preliminary data.</text>
</comment>
<dbReference type="InterPro" id="IPR050712">
    <property type="entry name" value="NAD(P)H-dep_reductase"/>
</dbReference>
<keyword evidence="3" id="KW-1185">Reference proteome</keyword>
<evidence type="ECO:0000313" key="3">
    <source>
        <dbReference type="Proteomes" id="UP000608890"/>
    </source>
</evidence>
<reference evidence="2" key="1">
    <citation type="journal article" date="2014" name="Int. J. Syst. Evol. Microbiol.">
        <title>Complete genome sequence of Corynebacterium casei LMG S-19264T (=DSM 44701T), isolated from a smear-ripened cheese.</title>
        <authorList>
            <consortium name="US DOE Joint Genome Institute (JGI-PGF)"/>
            <person name="Walter F."/>
            <person name="Albersmeier A."/>
            <person name="Kalinowski J."/>
            <person name="Ruckert C."/>
        </authorList>
    </citation>
    <scope>NUCLEOTIDE SEQUENCE</scope>
    <source>
        <strain evidence="2">CGMCC 4.7312</strain>
    </source>
</reference>
<dbReference type="EMBL" id="BMNB01000012">
    <property type="protein sequence ID" value="GGM43710.1"/>
    <property type="molecule type" value="Genomic_DNA"/>
</dbReference>
<dbReference type="SUPFAM" id="SSF52218">
    <property type="entry name" value="Flavoproteins"/>
    <property type="match status" value="1"/>
</dbReference>
<gene>
    <name evidence="2" type="ORF">GCM10011608_30580</name>
</gene>
<protein>
    <submittedName>
        <fullName evidence="2">FMN reductase</fullName>
    </submittedName>
</protein>
<proteinExistence type="predicted"/>
<dbReference type="GO" id="GO:0005829">
    <property type="term" value="C:cytosol"/>
    <property type="evidence" value="ECO:0007669"/>
    <property type="project" value="TreeGrafter"/>
</dbReference>